<gene>
    <name evidence="1" type="ORF">C1E23_03680</name>
</gene>
<dbReference type="RefSeq" id="WP_130254278.1">
    <property type="nucleotide sequence ID" value="NZ_PPSX01000013.1"/>
</dbReference>
<dbReference type="AlphaFoldDB" id="A0A4Q7IPZ2"/>
<reference evidence="1 2" key="1">
    <citation type="submission" date="2018-01" db="EMBL/GenBank/DDBJ databases">
        <title>Co-occurrence of chitin degradation, pigmentation and bioactivity in marine Pseudoalteromonas.</title>
        <authorList>
            <person name="Paulsen S."/>
            <person name="Gram L."/>
            <person name="Machado H."/>
        </authorList>
    </citation>
    <scope>NUCLEOTIDE SEQUENCE [LARGE SCALE GENOMIC DNA]</scope>
    <source>
        <strain evidence="1 2">S3898</strain>
    </source>
</reference>
<organism evidence="1 2">
    <name type="scientific">Pseudoalteromonas phenolica</name>
    <dbReference type="NCBI Taxonomy" id="161398"/>
    <lineage>
        <taxon>Bacteria</taxon>
        <taxon>Pseudomonadati</taxon>
        <taxon>Pseudomonadota</taxon>
        <taxon>Gammaproteobacteria</taxon>
        <taxon>Alteromonadales</taxon>
        <taxon>Pseudoalteromonadaceae</taxon>
        <taxon>Pseudoalteromonas</taxon>
    </lineage>
</organism>
<dbReference type="EMBL" id="PPSX01000013">
    <property type="protein sequence ID" value="RZQ54473.1"/>
    <property type="molecule type" value="Genomic_DNA"/>
</dbReference>
<dbReference type="Proteomes" id="UP000291338">
    <property type="component" value="Unassembled WGS sequence"/>
</dbReference>
<name>A0A4Q7IPZ2_9GAMM</name>
<accession>A0A4Q7IPZ2</accession>
<proteinExistence type="predicted"/>
<evidence type="ECO:0000313" key="1">
    <source>
        <dbReference type="EMBL" id="RZQ54473.1"/>
    </source>
</evidence>
<comment type="caution">
    <text evidence="1">The sequence shown here is derived from an EMBL/GenBank/DDBJ whole genome shotgun (WGS) entry which is preliminary data.</text>
</comment>
<sequence>MVTDQAEMFALDESFTITEKVNIEFDSINCNQGCIEAIVGGVDEFFVLTDSGLVGQFNKQDSNYSLTQEHQINVENEAGESYRYSGLGKDEVSGEYYLVPDQGGDDQQDVLIVLSADFSLKEKHPITFNGEPEGSIFEYDAQRGQYVDGHVYVLSEKYTKLIKLNLVGEILAVYDLSEEDVAEPSDFAIRNGEVFILGDHENDEAVPPVFQFTIEMY</sequence>
<evidence type="ECO:0000313" key="2">
    <source>
        <dbReference type="Proteomes" id="UP000291338"/>
    </source>
</evidence>
<protein>
    <submittedName>
        <fullName evidence="1">Uncharacterized protein</fullName>
    </submittedName>
</protein>